<dbReference type="PANTHER" id="PTHR42345">
    <property type="entry name" value="TPR_REGION DOMAIN-CONTAINING PROTEIN"/>
    <property type="match status" value="1"/>
</dbReference>
<feature type="domain" description="Prion-inhibition and propagation HeLo" evidence="3">
    <location>
        <begin position="5"/>
        <end position="211"/>
    </location>
</feature>
<feature type="chain" id="PRO_5008601125" evidence="2">
    <location>
        <begin position="23"/>
        <end position="971"/>
    </location>
</feature>
<dbReference type="Gene3D" id="1.20.120.1020">
    <property type="entry name" value="Prion-inhibition and propagation, HeLo domain"/>
    <property type="match status" value="1"/>
</dbReference>
<sequence>MDAAGLGIGVAALVTLFKTCLEMYDTIECGRRYGSDFEVLTTRVGIERVRLLLWGDAVGILTLDRGAGGQPAALPVVDRSLGDPRKFRAVCDILSCMRQLFEDAGSMTRRFGLRSAQGNQVAPDSLLNALVTTFRRTYARFQEGAAPAQRVTSIAATVRWAVMDKKRFQGFVEELRGFNDSLCDLFPGLGENVRQAMAGEIQSSMDLGNLQIVEQAVADMEANEELAEAISVRITELSQYSCSLAEEDDRDAETTAHETIDTEEDSTAAVAGGVNVNRLAKQLEKLEVILRADLKGSLQSSIWHAFGGRYNATLTWEGMPDDRYFAQLDKEIEFRRHSYPAWSTLLHTENLLSIRQLMLQIGLMYAPENTRDGQGSWADHDSEAGRKFEGRYAGTRTVEGYAADFSAWARENEHHDGRHVWSIDRDLPEHKTSFLVERLRLLQVRRSLARTEEQVKKNIEELIGPSSFTPARGEAGSGWGTKTFRISDLLSTLNRTDMFDDVRDNVSLVAVALRPRGPQGSFGFANFLFQMVLAYELKLLLERERDTVFGNYGPGIIATVTAAERWIDGVLVKVTDPKKEKIEMFSLVHERQVEGLVRFAELMAWPLLGEMRSYIEDAYAHIRAGVRTSFHLWDWLFGTMLPGNAFVFTIMSALVAASPSIAGLGPPRYFASGLVLNDRSYWRAKFVLGRVLGGLRGVKAANGWVGPCPLPVIGAAAGETIITKGWWRVQARDVAFKIPQRLPSHADADEGASFSNLGRVAGGTSKADWVRTIGDQSKWVIPVGPSGAPDVVEFRALRLQSLRRAVDPGVDSGSGDSVDGIFNPGEVGPPGASEETVTGTETAESAVEPLQRASIELTVNGAAVSFTIYNTPVFVAAPRCIDGPHAVHERDLPKLQHIRRIGQLAGYIHSDDERVLVIDATGQGEGELAARAWCAEYGQHAVVRRAPSTCFACAVMAASHQGLGLGCLIWA</sequence>
<dbReference type="KEGG" id="chig:CH63R_12941"/>
<evidence type="ECO:0000313" key="4">
    <source>
        <dbReference type="EMBL" id="OBR03814.1"/>
    </source>
</evidence>
<dbReference type="InterPro" id="IPR038305">
    <property type="entry name" value="HeLo_sf"/>
</dbReference>
<reference evidence="5" key="1">
    <citation type="journal article" date="2017" name="BMC Genomics">
        <title>Gapless genome assembly of Colletotrichum higginsianum reveals chromosome structure and association of transposable elements with secondary metabolite gene clusters.</title>
        <authorList>
            <person name="Dallery J.-F."/>
            <person name="Lapalu N."/>
            <person name="Zampounis A."/>
            <person name="Pigne S."/>
            <person name="Luyten I."/>
            <person name="Amselem J."/>
            <person name="Wittenberg A.H.J."/>
            <person name="Zhou S."/>
            <person name="de Queiroz M.V."/>
            <person name="Robin G.P."/>
            <person name="Auger A."/>
            <person name="Hainaut M."/>
            <person name="Henrissat B."/>
            <person name="Kim K.-T."/>
            <person name="Lee Y.-H."/>
            <person name="Lespinet O."/>
            <person name="Schwartz D.C."/>
            <person name="Thon M.R."/>
            <person name="O'Connell R.J."/>
        </authorList>
    </citation>
    <scope>NUCLEOTIDE SEQUENCE [LARGE SCALE GENOMIC DNA]</scope>
    <source>
        <strain evidence="5">IMI 349063</strain>
    </source>
</reference>
<protein>
    <submittedName>
        <fullName evidence="4">Small s protein-like protein</fullName>
    </submittedName>
</protein>
<accession>A0A1B7XVP5</accession>
<organism evidence="4 5">
    <name type="scientific">Colletotrichum higginsianum (strain IMI 349063)</name>
    <name type="common">Crucifer anthracnose fungus</name>
    <dbReference type="NCBI Taxonomy" id="759273"/>
    <lineage>
        <taxon>Eukaryota</taxon>
        <taxon>Fungi</taxon>
        <taxon>Dikarya</taxon>
        <taxon>Ascomycota</taxon>
        <taxon>Pezizomycotina</taxon>
        <taxon>Sordariomycetes</taxon>
        <taxon>Hypocreomycetidae</taxon>
        <taxon>Glomerellales</taxon>
        <taxon>Glomerellaceae</taxon>
        <taxon>Colletotrichum</taxon>
        <taxon>Colletotrichum destructivum species complex</taxon>
    </lineage>
</organism>
<keyword evidence="2" id="KW-0732">Signal</keyword>
<gene>
    <name evidence="4" type="ORF">CH63R_12941</name>
</gene>
<feature type="signal peptide" evidence="2">
    <location>
        <begin position="1"/>
        <end position="22"/>
    </location>
</feature>
<dbReference type="Pfam" id="PF14479">
    <property type="entry name" value="HeLo"/>
    <property type="match status" value="1"/>
</dbReference>
<dbReference type="VEuPathDB" id="FungiDB:CH63R_12941"/>
<dbReference type="RefSeq" id="XP_018152332.1">
    <property type="nucleotide sequence ID" value="XM_018307915.1"/>
</dbReference>
<feature type="compositionally biased region" description="Low complexity" evidence="1">
    <location>
        <begin position="808"/>
        <end position="820"/>
    </location>
</feature>
<dbReference type="InterPro" id="IPR029498">
    <property type="entry name" value="HeLo_dom"/>
</dbReference>
<comment type="caution">
    <text evidence="4">The sequence shown here is derived from an EMBL/GenBank/DDBJ whole genome shotgun (WGS) entry which is preliminary data.</text>
</comment>
<proteinExistence type="predicted"/>
<evidence type="ECO:0000259" key="3">
    <source>
        <dbReference type="Pfam" id="PF14479"/>
    </source>
</evidence>
<dbReference type="Proteomes" id="UP000092177">
    <property type="component" value="Chromosome 9"/>
</dbReference>
<evidence type="ECO:0000313" key="5">
    <source>
        <dbReference type="Proteomes" id="UP000092177"/>
    </source>
</evidence>
<evidence type="ECO:0000256" key="2">
    <source>
        <dbReference type="SAM" id="SignalP"/>
    </source>
</evidence>
<dbReference type="OrthoDB" id="443402at2759"/>
<keyword evidence="5" id="KW-1185">Reference proteome</keyword>
<dbReference type="PANTHER" id="PTHR42345:SF2">
    <property type="entry name" value="HELICASE-LIKE PROTEIN"/>
    <property type="match status" value="1"/>
</dbReference>
<dbReference type="EMBL" id="LTAN01000009">
    <property type="protein sequence ID" value="OBR03814.1"/>
    <property type="molecule type" value="Genomic_DNA"/>
</dbReference>
<dbReference type="GeneID" id="28872022"/>
<evidence type="ECO:0000256" key="1">
    <source>
        <dbReference type="SAM" id="MobiDB-lite"/>
    </source>
</evidence>
<name>A0A1B7XVP5_COLHI</name>
<feature type="region of interest" description="Disordered" evidence="1">
    <location>
        <begin position="808"/>
        <end position="836"/>
    </location>
</feature>
<dbReference type="AlphaFoldDB" id="A0A1B7XVP5"/>